<dbReference type="CDD" id="cd06170">
    <property type="entry name" value="LuxR_C_like"/>
    <property type="match status" value="1"/>
</dbReference>
<feature type="domain" description="HTH luxR-type" evidence="6">
    <location>
        <begin position="144"/>
        <end position="214"/>
    </location>
</feature>
<evidence type="ECO:0000256" key="4">
    <source>
        <dbReference type="ARBA" id="ARBA00023163"/>
    </source>
</evidence>
<evidence type="ECO:0000256" key="5">
    <source>
        <dbReference type="PROSITE-ProRule" id="PRU00169"/>
    </source>
</evidence>
<organism evidence="8 9">
    <name type="scientific">Actinomadura vinacea</name>
    <dbReference type="NCBI Taxonomy" id="115336"/>
    <lineage>
        <taxon>Bacteria</taxon>
        <taxon>Bacillati</taxon>
        <taxon>Actinomycetota</taxon>
        <taxon>Actinomycetes</taxon>
        <taxon>Streptosporangiales</taxon>
        <taxon>Thermomonosporaceae</taxon>
        <taxon>Actinomadura</taxon>
    </lineage>
</organism>
<dbReference type="SMART" id="SM00421">
    <property type="entry name" value="HTH_LUXR"/>
    <property type="match status" value="1"/>
</dbReference>
<dbReference type="SMART" id="SM00448">
    <property type="entry name" value="REC"/>
    <property type="match status" value="1"/>
</dbReference>
<dbReference type="PANTHER" id="PTHR43214">
    <property type="entry name" value="TWO-COMPONENT RESPONSE REGULATOR"/>
    <property type="match status" value="1"/>
</dbReference>
<dbReference type="InterPro" id="IPR039420">
    <property type="entry name" value="WalR-like"/>
</dbReference>
<evidence type="ECO:0000259" key="6">
    <source>
        <dbReference type="PROSITE" id="PS50043"/>
    </source>
</evidence>
<evidence type="ECO:0000256" key="1">
    <source>
        <dbReference type="ARBA" id="ARBA00022553"/>
    </source>
</evidence>
<dbReference type="PANTHER" id="PTHR43214:SF24">
    <property type="entry name" value="TRANSCRIPTIONAL REGULATORY PROTEIN NARL-RELATED"/>
    <property type="match status" value="1"/>
</dbReference>
<dbReference type="InterPro" id="IPR011006">
    <property type="entry name" value="CheY-like_superfamily"/>
</dbReference>
<keyword evidence="1 5" id="KW-0597">Phosphoprotein</keyword>
<feature type="modified residue" description="4-aspartylphosphate" evidence="5">
    <location>
        <position position="52"/>
    </location>
</feature>
<keyword evidence="2" id="KW-0805">Transcription regulation</keyword>
<name>A0ABN3ICJ8_9ACTN</name>
<comment type="caution">
    <text evidence="8">The sequence shown here is derived from an EMBL/GenBank/DDBJ whole genome shotgun (WGS) entry which is preliminary data.</text>
</comment>
<dbReference type="Pfam" id="PF00072">
    <property type="entry name" value="Response_reg"/>
    <property type="match status" value="1"/>
</dbReference>
<evidence type="ECO:0000313" key="9">
    <source>
        <dbReference type="Proteomes" id="UP001501231"/>
    </source>
</evidence>
<sequence>MRVMLAEDSALFRQGLARLLADSGITVSAEVGDAAALLSAVEADPPDVVLVDVRMPPGYAVEGLEAARRIRDGHPAVGVLVLSHHIEADHAIGLLGDDARGVGYLLKDGLSDVAELTDALRRVHGGAVVIDPDVVIRLLGKRRRNNPVDRLSDRERQVLALMAEGRSNQAISRRLRLSPKTVETHVHNIFQRLGLAVAEDDHRRVLAVLTYLRS</sequence>
<keyword evidence="3" id="KW-0238">DNA-binding</keyword>
<dbReference type="InterPro" id="IPR058245">
    <property type="entry name" value="NreC/VraR/RcsB-like_REC"/>
</dbReference>
<dbReference type="PROSITE" id="PS50043">
    <property type="entry name" value="HTH_LUXR_2"/>
    <property type="match status" value="1"/>
</dbReference>
<proteinExistence type="predicted"/>
<dbReference type="InterPro" id="IPR016032">
    <property type="entry name" value="Sig_transdc_resp-reg_C-effctor"/>
</dbReference>
<accession>A0ABN3ICJ8</accession>
<dbReference type="Pfam" id="PF00196">
    <property type="entry name" value="GerE"/>
    <property type="match status" value="1"/>
</dbReference>
<dbReference type="InterPro" id="IPR000792">
    <property type="entry name" value="Tscrpt_reg_LuxR_C"/>
</dbReference>
<dbReference type="SUPFAM" id="SSF46894">
    <property type="entry name" value="C-terminal effector domain of the bipartite response regulators"/>
    <property type="match status" value="1"/>
</dbReference>
<dbReference type="PRINTS" id="PR00038">
    <property type="entry name" value="HTHLUXR"/>
</dbReference>
<evidence type="ECO:0000313" key="8">
    <source>
        <dbReference type="EMBL" id="GAA2400899.1"/>
    </source>
</evidence>
<gene>
    <name evidence="8" type="ORF">GCM10010191_05150</name>
</gene>
<dbReference type="Proteomes" id="UP001501231">
    <property type="component" value="Unassembled WGS sequence"/>
</dbReference>
<feature type="domain" description="Response regulatory" evidence="7">
    <location>
        <begin position="2"/>
        <end position="122"/>
    </location>
</feature>
<dbReference type="PROSITE" id="PS50110">
    <property type="entry name" value="RESPONSE_REGULATORY"/>
    <property type="match status" value="1"/>
</dbReference>
<dbReference type="EMBL" id="BAAARW010000002">
    <property type="protein sequence ID" value="GAA2400899.1"/>
    <property type="molecule type" value="Genomic_DNA"/>
</dbReference>
<dbReference type="Gene3D" id="3.40.50.2300">
    <property type="match status" value="1"/>
</dbReference>
<dbReference type="InterPro" id="IPR001789">
    <property type="entry name" value="Sig_transdc_resp-reg_receiver"/>
</dbReference>
<reference evidence="8 9" key="1">
    <citation type="journal article" date="2019" name="Int. J. Syst. Evol. Microbiol.">
        <title>The Global Catalogue of Microorganisms (GCM) 10K type strain sequencing project: providing services to taxonomists for standard genome sequencing and annotation.</title>
        <authorList>
            <consortium name="The Broad Institute Genomics Platform"/>
            <consortium name="The Broad Institute Genome Sequencing Center for Infectious Disease"/>
            <person name="Wu L."/>
            <person name="Ma J."/>
        </authorList>
    </citation>
    <scope>NUCLEOTIDE SEQUENCE [LARGE SCALE GENOMIC DNA]</scope>
    <source>
        <strain evidence="8 9">JCM 3325</strain>
    </source>
</reference>
<keyword evidence="4" id="KW-0804">Transcription</keyword>
<evidence type="ECO:0000256" key="3">
    <source>
        <dbReference type="ARBA" id="ARBA00023125"/>
    </source>
</evidence>
<keyword evidence="9" id="KW-1185">Reference proteome</keyword>
<dbReference type="CDD" id="cd17535">
    <property type="entry name" value="REC_NarL-like"/>
    <property type="match status" value="1"/>
</dbReference>
<protein>
    <submittedName>
        <fullName evidence="8">Response regulator transcription factor</fullName>
    </submittedName>
</protein>
<evidence type="ECO:0000259" key="7">
    <source>
        <dbReference type="PROSITE" id="PS50110"/>
    </source>
</evidence>
<evidence type="ECO:0000256" key="2">
    <source>
        <dbReference type="ARBA" id="ARBA00023015"/>
    </source>
</evidence>
<dbReference type="PROSITE" id="PS00622">
    <property type="entry name" value="HTH_LUXR_1"/>
    <property type="match status" value="1"/>
</dbReference>
<dbReference type="SUPFAM" id="SSF52172">
    <property type="entry name" value="CheY-like"/>
    <property type="match status" value="1"/>
</dbReference>